<dbReference type="AlphaFoldDB" id="A0A0A1UII0"/>
<organism evidence="3 4">
    <name type="scientific">Rhizoctonia solani AG-3 Rhs1AP</name>
    <dbReference type="NCBI Taxonomy" id="1086054"/>
    <lineage>
        <taxon>Eukaryota</taxon>
        <taxon>Fungi</taxon>
        <taxon>Dikarya</taxon>
        <taxon>Basidiomycota</taxon>
        <taxon>Agaricomycotina</taxon>
        <taxon>Agaricomycetes</taxon>
        <taxon>Cantharellales</taxon>
        <taxon>Ceratobasidiaceae</taxon>
        <taxon>Rhizoctonia</taxon>
    </lineage>
</organism>
<comment type="caution">
    <text evidence="3">The sequence shown here is derived from an EMBL/GenBank/DDBJ whole genome shotgun (WGS) entry which is preliminary data.</text>
</comment>
<feature type="compositionally biased region" description="Polar residues" evidence="2">
    <location>
        <begin position="295"/>
        <end position="308"/>
    </location>
</feature>
<reference evidence="4" key="1">
    <citation type="journal article" date="2014" name="Genome Announc.">
        <title>Draft genome sequence of the plant-pathogenic soil fungus Rhizoctonia solani anastomosis group 3 strain Rhs1AP.</title>
        <authorList>
            <person name="Cubeta M.A."/>
            <person name="Thomas E."/>
            <person name="Dean R.A."/>
            <person name="Jabaji S."/>
            <person name="Neate S.M."/>
            <person name="Tavantzis S."/>
            <person name="Toda T."/>
            <person name="Vilgalys R."/>
            <person name="Bharathan N."/>
            <person name="Fedorova-Abrams N."/>
            <person name="Pakala S.B."/>
            <person name="Pakala S.M."/>
            <person name="Zafar N."/>
            <person name="Joardar V."/>
            <person name="Losada L."/>
            <person name="Nierman W.C."/>
        </authorList>
    </citation>
    <scope>NUCLEOTIDE SEQUENCE [LARGE SCALE GENOMIC DNA]</scope>
    <source>
        <strain evidence="4">AG-3</strain>
    </source>
</reference>
<gene>
    <name evidence="3" type="ORF">RSOL_280270</name>
</gene>
<feature type="coiled-coil region" evidence="1">
    <location>
        <begin position="316"/>
        <end position="385"/>
    </location>
</feature>
<feature type="region of interest" description="Disordered" evidence="2">
    <location>
        <begin position="120"/>
        <end position="189"/>
    </location>
</feature>
<sequence>MQDDLTYYKQRTVQITAKDPRGVIPEEQSLRSSLASFGDIRHFQSFSTRDPGFSAGSPNTAIVVFHCQAAVKHALDSSRSESDESFWRTASVKAHPLKKSGPVYEAYLTEIVPKLKQESQALSSGLNEPPGSCESKLGLLGSEDCGPPLKRPRAENWGTAPDGSTTSSGSHTSTSKLSRTPSTIPDSPEWMRARITQLEAELSAARAARDMSISEHDILRAAHEAEQRARREAMLQKSAAETALSQAEVEQGRLRTALEAALSVQPAHSNSTGTLSGYEGKLLQQHSEEAPNRVQELSSERSVGGQQKTKSDTTELDEARVTIQRLKSEVATANDQLWSSQLSLELLERRHSSSLEQHDSTRDELEAYKLRLENEQTHMKKLKERLIPEVYRSLGATHETLGAFLSAMGEPPASDPKSS</sequence>
<feature type="compositionally biased region" description="Low complexity" evidence="2">
    <location>
        <begin position="163"/>
        <end position="175"/>
    </location>
</feature>
<protein>
    <submittedName>
        <fullName evidence="3">Uncharacterized protein</fullName>
    </submittedName>
</protein>
<evidence type="ECO:0000256" key="2">
    <source>
        <dbReference type="SAM" id="MobiDB-lite"/>
    </source>
</evidence>
<feature type="compositionally biased region" description="Polar residues" evidence="2">
    <location>
        <begin position="176"/>
        <end position="185"/>
    </location>
</feature>
<dbReference type="EMBL" id="JATN01000321">
    <property type="protein sequence ID" value="EUC58812.1"/>
    <property type="molecule type" value="Genomic_DNA"/>
</dbReference>
<evidence type="ECO:0000313" key="4">
    <source>
        <dbReference type="Proteomes" id="UP000030108"/>
    </source>
</evidence>
<evidence type="ECO:0000256" key="1">
    <source>
        <dbReference type="SAM" id="Coils"/>
    </source>
</evidence>
<keyword evidence="1" id="KW-0175">Coiled coil</keyword>
<evidence type="ECO:0000313" key="3">
    <source>
        <dbReference type="EMBL" id="EUC58812.1"/>
    </source>
</evidence>
<accession>A0A0A1UII0</accession>
<name>A0A0A1UII0_9AGAM</name>
<dbReference type="OrthoDB" id="3248006at2759"/>
<feature type="region of interest" description="Disordered" evidence="2">
    <location>
        <begin position="285"/>
        <end position="316"/>
    </location>
</feature>
<dbReference type="Proteomes" id="UP000030108">
    <property type="component" value="Unassembled WGS sequence"/>
</dbReference>
<proteinExistence type="predicted"/>